<sequence length="253" mass="28652">MGYLESKQKLGQTGWSEEHREDKVATFPSKEVGPNSPEPSQAFLPLYLEKSGNQPIGLDFSKLHLDYEDPNVLFTTLHAEYNTINWAIQDPHDWHYDVCEVAKIAKDKDKLLALLRQRQQEKLGEIQKAWETTKTLLTCQPSRWEKPPSNAVLWGSFIRLARNFSYDSFVACFGSYVTDDQPSTQPLLSTPTETYTAKPLQPRRISNGKMATSSGVAKSSSSASKSKPRRKSSKQGGVRRSTRLQQRDEQSSR</sequence>
<feature type="region of interest" description="Disordered" evidence="1">
    <location>
        <begin position="1"/>
        <end position="38"/>
    </location>
</feature>
<keyword evidence="3" id="KW-1185">Reference proteome</keyword>
<reference evidence="2" key="1">
    <citation type="submission" date="2022-12" db="EMBL/GenBank/DDBJ databases">
        <authorList>
            <person name="Petersen C."/>
        </authorList>
    </citation>
    <scope>NUCLEOTIDE SEQUENCE</scope>
    <source>
        <strain evidence="2">IBT 3081</strain>
    </source>
</reference>
<dbReference type="OrthoDB" id="4366798at2759"/>
<organism evidence="2 3">
    <name type="scientific">Penicillium concentricum</name>
    <dbReference type="NCBI Taxonomy" id="293559"/>
    <lineage>
        <taxon>Eukaryota</taxon>
        <taxon>Fungi</taxon>
        <taxon>Dikarya</taxon>
        <taxon>Ascomycota</taxon>
        <taxon>Pezizomycotina</taxon>
        <taxon>Eurotiomycetes</taxon>
        <taxon>Eurotiomycetidae</taxon>
        <taxon>Eurotiales</taxon>
        <taxon>Aspergillaceae</taxon>
        <taxon>Penicillium</taxon>
    </lineage>
</organism>
<protein>
    <submittedName>
        <fullName evidence="2">Uncharacterized protein</fullName>
    </submittedName>
</protein>
<evidence type="ECO:0000313" key="3">
    <source>
        <dbReference type="Proteomes" id="UP001147752"/>
    </source>
</evidence>
<dbReference type="EMBL" id="JAPZBT010000002">
    <property type="protein sequence ID" value="KAJ5374058.1"/>
    <property type="molecule type" value="Genomic_DNA"/>
</dbReference>
<dbReference type="RefSeq" id="XP_056580044.1">
    <property type="nucleotide sequence ID" value="XM_056723794.1"/>
</dbReference>
<proteinExistence type="predicted"/>
<accession>A0A9W9S8R4</accession>
<evidence type="ECO:0000313" key="2">
    <source>
        <dbReference type="EMBL" id="KAJ5374058.1"/>
    </source>
</evidence>
<evidence type="ECO:0000256" key="1">
    <source>
        <dbReference type="SAM" id="MobiDB-lite"/>
    </source>
</evidence>
<feature type="compositionally biased region" description="Low complexity" evidence="1">
    <location>
        <begin position="213"/>
        <end position="225"/>
    </location>
</feature>
<comment type="caution">
    <text evidence="2">The sequence shown here is derived from an EMBL/GenBank/DDBJ whole genome shotgun (WGS) entry which is preliminary data.</text>
</comment>
<dbReference type="GeneID" id="81462977"/>
<dbReference type="Proteomes" id="UP001147752">
    <property type="component" value="Unassembled WGS sequence"/>
</dbReference>
<name>A0A9W9S8R4_9EURO</name>
<reference evidence="2" key="2">
    <citation type="journal article" date="2023" name="IMA Fungus">
        <title>Comparative genomic study of the Penicillium genus elucidates a diverse pangenome and 15 lateral gene transfer events.</title>
        <authorList>
            <person name="Petersen C."/>
            <person name="Sorensen T."/>
            <person name="Nielsen M.R."/>
            <person name="Sondergaard T.E."/>
            <person name="Sorensen J.L."/>
            <person name="Fitzpatrick D.A."/>
            <person name="Frisvad J.C."/>
            <person name="Nielsen K.L."/>
        </authorList>
    </citation>
    <scope>NUCLEOTIDE SEQUENCE</scope>
    <source>
        <strain evidence="2">IBT 3081</strain>
    </source>
</reference>
<feature type="region of interest" description="Disordered" evidence="1">
    <location>
        <begin position="180"/>
        <end position="253"/>
    </location>
</feature>
<gene>
    <name evidence="2" type="ORF">N7517_006064</name>
</gene>
<feature type="compositionally biased region" description="Polar residues" evidence="1">
    <location>
        <begin position="180"/>
        <end position="195"/>
    </location>
</feature>
<dbReference type="AlphaFoldDB" id="A0A9W9S8R4"/>